<dbReference type="EMBL" id="PUHQ01000027">
    <property type="protein sequence ID" value="KAG0662410.1"/>
    <property type="molecule type" value="Genomic_DNA"/>
</dbReference>
<dbReference type="AlphaFoldDB" id="A0A9P6W320"/>
<comment type="caution">
    <text evidence="1">The sequence shown here is derived from an EMBL/GenBank/DDBJ whole genome shotgun (WGS) entry which is preliminary data.</text>
</comment>
<keyword evidence="2" id="KW-1185">Reference proteome</keyword>
<name>A0A9P6W320_RHOMI</name>
<reference evidence="1 2" key="1">
    <citation type="submission" date="2020-11" db="EMBL/GenBank/DDBJ databases">
        <title>Kefir isolates.</title>
        <authorList>
            <person name="Marcisauskas S."/>
            <person name="Kim Y."/>
            <person name="Blasche S."/>
        </authorList>
    </citation>
    <scope>NUCLEOTIDE SEQUENCE [LARGE SCALE GENOMIC DNA]</scope>
    <source>
        <strain evidence="1 2">KR</strain>
    </source>
</reference>
<gene>
    <name evidence="1" type="ORF">C6P46_003356</name>
</gene>
<evidence type="ECO:0000313" key="1">
    <source>
        <dbReference type="EMBL" id="KAG0662410.1"/>
    </source>
</evidence>
<dbReference type="OrthoDB" id="10511916at2759"/>
<sequence length="1099" mass="122669">MAGQASIHSLPTEIKTRIAELCHLQDKMIQDVFRGLHETAKDHCLRGYNASGSETEWDSDYDTDEETDEFRIGPFTDRRFYSGRYPKSLLSLSRVSREWRNIAVSIVFRVKQAFPHPLKQVFEFDTRSLADAATGGTQKLTASQCSKPIFLFALAPRFGHLVEELNLTTYWPTSFSIINTLTSLAHLPNVWKVALPSLGFVRGRLASQADRTDFPVEFTSPEFVAAALQRIIQRVEVIVLPFIKDLSDTILILRGQRLTRLEVTPTSEDLPTLLSTILDCPNLCTLKITTSHKRIFSDATTLPYLSHPTLRRLEISDRYGGKGFYDFVYRFRTLEELEVSWANDTREIPELPDPCSFQLPRLRQLEVRGTLRVTTPLVQNVSPSIFPALKTCTWVLNNSFWFVGRKDYAAAADAIGSVRDQHVDRAEPLELAIDLALGGDPAMYHPALKNLGIEVGLAQSGIVVSFERPRSAIEPRPSDPPSLILKPKLCRTDYSAVDHLGDDISDSLDRIRDLKDQAVAVEDRFQISRIAQALQEAEWLTAAESVGAVELRASIVDYHKPDCPFLHSPDVATRLVLIVQHTAESRLRIVGLLKLLTMAGKASIHSLPTEIKRRIAELCQLQDETSRDVFAHLRYRLADNAYASDEAETDLSKRGPFAEHRYGPKSLLSLSDISRDLTLTRPIEAKQKVTGRQCSEPIFLFAIAPQYGHLVEELDIEFCFEGCSNPINILLGLAYLPSVRKITLPSMAFVSEQLAEQARVSNSPVEAASPAFVASALRRLTQHAEHVTMPLDDLGATLSCVRGAGLTRLELMPAKTDLPGLLETIHTCPTIRTLKITTYGSKSSVFENAASLPYPPHPTLHRLEIVDQSGGGGLHDFVCRFFPNLEELEIYIRSNTLETTGPPDLRHFALPRIQQLRVSGSLTCSTPLVRHISPSIFPALQTCTWVLPYIIPPLSRAAFAAEVVDTIGHLRDHQANRAVPLHFKIDFAREEDRANLQPMLEAHGITKNIEPGGGGVVISFEPALRIDNGFSDPPDQILIPELCRTDEDQVEDLGNIITTSLDRIRDLKDAAVAVKDRFQISRIAQALQEAEWLCVERKC</sequence>
<organism evidence="1 2">
    <name type="scientific">Rhodotorula mucilaginosa</name>
    <name type="common">Yeast</name>
    <name type="synonym">Rhodotorula rubra</name>
    <dbReference type="NCBI Taxonomy" id="5537"/>
    <lineage>
        <taxon>Eukaryota</taxon>
        <taxon>Fungi</taxon>
        <taxon>Dikarya</taxon>
        <taxon>Basidiomycota</taxon>
        <taxon>Pucciniomycotina</taxon>
        <taxon>Microbotryomycetes</taxon>
        <taxon>Sporidiobolales</taxon>
        <taxon>Sporidiobolaceae</taxon>
        <taxon>Rhodotorula</taxon>
    </lineage>
</organism>
<proteinExistence type="predicted"/>
<dbReference type="Gene3D" id="3.80.10.10">
    <property type="entry name" value="Ribonuclease Inhibitor"/>
    <property type="match status" value="1"/>
</dbReference>
<dbReference type="InterPro" id="IPR032675">
    <property type="entry name" value="LRR_dom_sf"/>
</dbReference>
<dbReference type="Proteomes" id="UP000777482">
    <property type="component" value="Unassembled WGS sequence"/>
</dbReference>
<dbReference type="SUPFAM" id="SSF52047">
    <property type="entry name" value="RNI-like"/>
    <property type="match status" value="1"/>
</dbReference>
<evidence type="ECO:0000313" key="2">
    <source>
        <dbReference type="Proteomes" id="UP000777482"/>
    </source>
</evidence>
<accession>A0A9P6W320</accession>
<protein>
    <submittedName>
        <fullName evidence="1">Uncharacterized protein</fullName>
    </submittedName>
</protein>